<dbReference type="InterPro" id="IPR017926">
    <property type="entry name" value="GATASE"/>
</dbReference>
<dbReference type="RefSeq" id="WP_015853123.1">
    <property type="nucleotide sequence ID" value="NC_012881.1"/>
</dbReference>
<dbReference type="PROSITE" id="PS51273">
    <property type="entry name" value="GATASE_TYPE_1"/>
    <property type="match status" value="1"/>
</dbReference>
<keyword evidence="3" id="KW-1185">Reference proteome</keyword>
<organism evidence="2 3">
    <name type="scientific">Maridesulfovibrio salexigens (strain ATCC 14822 / DSM 2638 / NCIMB 8403 / VKM B-1763)</name>
    <name type="common">Desulfovibrio salexigens</name>
    <dbReference type="NCBI Taxonomy" id="526222"/>
    <lineage>
        <taxon>Bacteria</taxon>
        <taxon>Pseudomonadati</taxon>
        <taxon>Thermodesulfobacteriota</taxon>
        <taxon>Desulfovibrionia</taxon>
        <taxon>Desulfovibrionales</taxon>
        <taxon>Desulfovibrionaceae</taxon>
        <taxon>Maridesulfovibrio</taxon>
    </lineage>
</organism>
<dbReference type="STRING" id="526222.Desal_3256"/>
<dbReference type="eggNOG" id="COG0518">
    <property type="taxonomic scope" value="Bacteria"/>
</dbReference>
<evidence type="ECO:0000259" key="1">
    <source>
        <dbReference type="Pfam" id="PF00117"/>
    </source>
</evidence>
<dbReference type="EMBL" id="CP001649">
    <property type="protein sequence ID" value="ACS81307.1"/>
    <property type="molecule type" value="Genomic_DNA"/>
</dbReference>
<dbReference type="PANTHER" id="PTHR42695">
    <property type="entry name" value="GLUTAMINE AMIDOTRANSFERASE YLR126C-RELATED"/>
    <property type="match status" value="1"/>
</dbReference>
<dbReference type="GO" id="GO:0005829">
    <property type="term" value="C:cytosol"/>
    <property type="evidence" value="ECO:0007669"/>
    <property type="project" value="TreeGrafter"/>
</dbReference>
<keyword evidence="2" id="KW-0315">Glutamine amidotransferase</keyword>
<gene>
    <name evidence="2" type="ordered locus">Desal_3256</name>
</gene>
<evidence type="ECO:0000313" key="2">
    <source>
        <dbReference type="EMBL" id="ACS81307.1"/>
    </source>
</evidence>
<dbReference type="HOGENOM" id="CLU_054974_0_2_7"/>
<dbReference type="Pfam" id="PF00117">
    <property type="entry name" value="GATase"/>
    <property type="match status" value="1"/>
</dbReference>
<protein>
    <submittedName>
        <fullName evidence="2">Glutamine amidotransferase class-I</fullName>
    </submittedName>
</protein>
<name>C6C2A6_MARSD</name>
<dbReference type="KEGG" id="dsa:Desal_3256"/>
<keyword evidence="2" id="KW-0808">Transferase</keyword>
<proteinExistence type="predicted"/>
<accession>C6C2A6</accession>
<sequence length="230" mass="26205">MKNKRVLVLNILGETAFKISFDNRVAEVFQSLGITYDTVYLADIADVSEIESYTHLLISGSEASVTEEHCWDSSLDSIIRSFIATEKSILGLCFGHQFLIRHILGKDHVRKSQTPEVGWTDISISGNPIFSGAPTLKSAVLHFDEICDLDERFEIIAKSNRCDIQGFQMKGKHIWGLQFHPDFMYEDIDKFTGIMRDNVTNFEEIHCQTPVSCTEFAKNDEIFKNWIEIS</sequence>
<dbReference type="Gene3D" id="3.40.50.880">
    <property type="match status" value="1"/>
</dbReference>
<dbReference type="Proteomes" id="UP000002601">
    <property type="component" value="Chromosome"/>
</dbReference>
<dbReference type="SUPFAM" id="SSF52317">
    <property type="entry name" value="Class I glutamine amidotransferase-like"/>
    <property type="match status" value="1"/>
</dbReference>
<dbReference type="PANTHER" id="PTHR42695:SF5">
    <property type="entry name" value="GLUTAMINE AMIDOTRANSFERASE YLR126C-RELATED"/>
    <property type="match status" value="1"/>
</dbReference>
<evidence type="ECO:0000313" key="3">
    <source>
        <dbReference type="Proteomes" id="UP000002601"/>
    </source>
</evidence>
<dbReference type="InterPro" id="IPR029062">
    <property type="entry name" value="Class_I_gatase-like"/>
</dbReference>
<dbReference type="OrthoDB" id="9813383at2"/>
<dbReference type="AlphaFoldDB" id="C6C2A6"/>
<dbReference type="GO" id="GO:0016740">
    <property type="term" value="F:transferase activity"/>
    <property type="evidence" value="ECO:0007669"/>
    <property type="project" value="UniProtKB-KW"/>
</dbReference>
<feature type="domain" description="Glutamine amidotransferase" evidence="1">
    <location>
        <begin position="19"/>
        <end position="186"/>
    </location>
</feature>
<reference evidence="2 3" key="1">
    <citation type="submission" date="2009-06" db="EMBL/GenBank/DDBJ databases">
        <title>Complete sequence of Desulfovibrio salexigens DSM 2638.</title>
        <authorList>
            <consortium name="US DOE Joint Genome Institute"/>
            <person name="Lucas S."/>
            <person name="Copeland A."/>
            <person name="Lapidus A."/>
            <person name="Glavina del Rio T."/>
            <person name="Tice H."/>
            <person name="Bruce D."/>
            <person name="Goodwin L."/>
            <person name="Pitluck S."/>
            <person name="Munk A.C."/>
            <person name="Brettin T."/>
            <person name="Detter J.C."/>
            <person name="Han C."/>
            <person name="Tapia R."/>
            <person name="Larimer F."/>
            <person name="Land M."/>
            <person name="Hauser L."/>
            <person name="Kyrpides N."/>
            <person name="Anderson I."/>
            <person name="Wall J.D."/>
            <person name="Arkin A.P."/>
            <person name="Dehal P."/>
            <person name="Chivian D."/>
            <person name="Giles B."/>
            <person name="Hazen T.C."/>
        </authorList>
    </citation>
    <scope>NUCLEOTIDE SEQUENCE [LARGE SCALE GENOMIC DNA]</scope>
    <source>
        <strain evidence="3">ATCC 14822 / DSM 2638 / NCIMB 8403 / VKM B-1763</strain>
    </source>
</reference>
<dbReference type="InterPro" id="IPR044992">
    <property type="entry name" value="ChyE-like"/>
</dbReference>